<evidence type="ECO:0000256" key="4">
    <source>
        <dbReference type="ARBA" id="ARBA00022512"/>
    </source>
</evidence>
<evidence type="ECO:0000256" key="1">
    <source>
        <dbReference type="ARBA" id="ARBA00004191"/>
    </source>
</evidence>
<keyword evidence="6" id="KW-0732">Signal</keyword>
<dbReference type="GO" id="GO:0005886">
    <property type="term" value="C:plasma membrane"/>
    <property type="evidence" value="ECO:0007669"/>
    <property type="project" value="UniProtKB-SubCell"/>
</dbReference>
<evidence type="ECO:0000256" key="10">
    <source>
        <dbReference type="ARBA" id="ARBA00023277"/>
    </source>
</evidence>
<gene>
    <name evidence="16" type="ORF">PI95_012665</name>
</gene>
<dbReference type="Gene3D" id="3.20.20.80">
    <property type="entry name" value="Glycosidases"/>
    <property type="match status" value="1"/>
</dbReference>
<keyword evidence="5" id="KW-0964">Secreted</keyword>
<evidence type="ECO:0000256" key="7">
    <source>
        <dbReference type="ARBA" id="ARBA00022801"/>
    </source>
</evidence>
<organism evidence="16 17">
    <name type="scientific">Hassallia byssoidea VB512170</name>
    <dbReference type="NCBI Taxonomy" id="1304833"/>
    <lineage>
        <taxon>Bacteria</taxon>
        <taxon>Bacillati</taxon>
        <taxon>Cyanobacteriota</taxon>
        <taxon>Cyanophyceae</taxon>
        <taxon>Nostocales</taxon>
        <taxon>Tolypothrichaceae</taxon>
        <taxon>Hassallia</taxon>
    </lineage>
</organism>
<keyword evidence="7" id="KW-0378">Hydrolase</keyword>
<dbReference type="GO" id="GO:0004553">
    <property type="term" value="F:hydrolase activity, hydrolyzing O-glycosyl compounds"/>
    <property type="evidence" value="ECO:0007669"/>
    <property type="project" value="InterPro"/>
</dbReference>
<evidence type="ECO:0000256" key="8">
    <source>
        <dbReference type="ARBA" id="ARBA00023136"/>
    </source>
</evidence>
<evidence type="ECO:0000256" key="11">
    <source>
        <dbReference type="ARBA" id="ARBA00023316"/>
    </source>
</evidence>
<evidence type="ECO:0000313" key="16">
    <source>
        <dbReference type="EMBL" id="NEU73395.1"/>
    </source>
</evidence>
<keyword evidence="10" id="KW-0119">Carbohydrate metabolism</keyword>
<dbReference type="PANTHER" id="PTHR16631:SF17">
    <property type="entry name" value="GLUCAN ENDO-1,3-BETA-GLUCOSIDASE BTGC"/>
    <property type="match status" value="1"/>
</dbReference>
<reference evidence="16 17" key="1">
    <citation type="journal article" date="2015" name="Genome Announc.">
        <title>Draft Genome Sequence of Cyanobacterium Hassallia byssoidea Strain VB512170, Isolated from Monuments in India.</title>
        <authorList>
            <person name="Singh D."/>
            <person name="Chandrababunaidu M.M."/>
            <person name="Panda A."/>
            <person name="Sen D."/>
            <person name="Bhattacharyya S."/>
            <person name="Adhikary S.P."/>
            <person name="Tripathy S."/>
        </authorList>
    </citation>
    <scope>NUCLEOTIDE SEQUENCE [LARGE SCALE GENOMIC DNA]</scope>
    <source>
        <strain evidence="16 17">VB512170</strain>
    </source>
</reference>
<dbReference type="SUPFAM" id="SSF51445">
    <property type="entry name" value="(Trans)glycosidases"/>
    <property type="match status" value="1"/>
</dbReference>
<keyword evidence="4" id="KW-0134">Cell wall</keyword>
<dbReference type="Proteomes" id="UP000031549">
    <property type="component" value="Unassembled WGS sequence"/>
</dbReference>
<evidence type="ECO:0000256" key="15">
    <source>
        <dbReference type="ARBA" id="ARBA00043078"/>
    </source>
</evidence>
<dbReference type="Pfam" id="PF00332">
    <property type="entry name" value="Glyco_hydro_17"/>
    <property type="match status" value="1"/>
</dbReference>
<dbReference type="EMBL" id="JTCM02000022">
    <property type="protein sequence ID" value="NEU73395.1"/>
    <property type="molecule type" value="Genomic_DNA"/>
</dbReference>
<keyword evidence="11" id="KW-0961">Cell wall biogenesis/degradation</keyword>
<dbReference type="InterPro" id="IPR050732">
    <property type="entry name" value="Beta-glucan_modifiers"/>
</dbReference>
<comment type="caution">
    <text evidence="16">The sequence shown here is derived from an EMBL/GenBank/DDBJ whole genome shotgun (WGS) entry which is preliminary data.</text>
</comment>
<dbReference type="AlphaFoldDB" id="A0A846H7X9"/>
<keyword evidence="8" id="KW-0472">Membrane</keyword>
<accession>A0A846H7X9</accession>
<evidence type="ECO:0000256" key="6">
    <source>
        <dbReference type="ARBA" id="ARBA00022729"/>
    </source>
</evidence>
<evidence type="ECO:0000256" key="14">
    <source>
        <dbReference type="ARBA" id="ARBA00042373"/>
    </source>
</evidence>
<proteinExistence type="predicted"/>
<comment type="function">
    <text evidence="13">Glucanases play a role in cell expansion during growth, in cell-cell fusion during mating, and in spore release during sporulation. This enzyme may be involved in beta-glucan degradation. Active on laminarin and lichenan.</text>
</comment>
<evidence type="ECO:0000256" key="3">
    <source>
        <dbReference type="ARBA" id="ARBA00022475"/>
    </source>
</evidence>
<dbReference type="GO" id="GO:0000272">
    <property type="term" value="P:polysaccharide catabolic process"/>
    <property type="evidence" value="ECO:0007669"/>
    <property type="project" value="UniProtKB-KW"/>
</dbReference>
<dbReference type="GO" id="GO:0071555">
    <property type="term" value="P:cell wall organization"/>
    <property type="evidence" value="ECO:0007669"/>
    <property type="project" value="UniProtKB-KW"/>
</dbReference>
<dbReference type="PANTHER" id="PTHR16631">
    <property type="entry name" value="GLUCAN 1,3-BETA-GLUCOSIDASE"/>
    <property type="match status" value="1"/>
</dbReference>
<evidence type="ECO:0000256" key="13">
    <source>
        <dbReference type="ARBA" id="ARBA00037649"/>
    </source>
</evidence>
<protein>
    <recommendedName>
        <fullName evidence="15">Endo-1,3-beta-glucanase btgC</fullName>
    </recommendedName>
    <alternativeName>
        <fullName evidence="14">Laminarinase btgC</fullName>
    </alternativeName>
</protein>
<evidence type="ECO:0000256" key="9">
    <source>
        <dbReference type="ARBA" id="ARBA00023180"/>
    </source>
</evidence>
<evidence type="ECO:0000313" key="17">
    <source>
        <dbReference type="Proteomes" id="UP000031549"/>
    </source>
</evidence>
<evidence type="ECO:0000256" key="5">
    <source>
        <dbReference type="ARBA" id="ARBA00022525"/>
    </source>
</evidence>
<comment type="subcellular location">
    <subcellularLocation>
        <location evidence="2">Cell membrane</location>
    </subcellularLocation>
    <subcellularLocation>
        <location evidence="1">Secreted</location>
        <location evidence="1">Cell wall</location>
    </subcellularLocation>
</comment>
<dbReference type="InterPro" id="IPR017853">
    <property type="entry name" value="GH"/>
</dbReference>
<evidence type="ECO:0000256" key="12">
    <source>
        <dbReference type="ARBA" id="ARBA00023326"/>
    </source>
</evidence>
<name>A0A846H7X9_9CYAN</name>
<keyword evidence="3" id="KW-1003">Cell membrane</keyword>
<dbReference type="RefSeq" id="WP_039741990.1">
    <property type="nucleotide sequence ID" value="NZ_JTCM02000022.1"/>
</dbReference>
<keyword evidence="17" id="KW-1185">Reference proteome</keyword>
<sequence length="330" mass="36492">MSQFLGIAFQPYVGRWTGTPPNATTPWWNSYSQQDIVRMLEVIASKFNKICTYGMGYAGYHQPTTPWDQVDSNCRVALAAAQLNQQRGQVVIEVAQGIYQQLPNAALQQAEIKAAFSAAIAANAVYPNTVTSFVFTNEYVVNAETTNAVNAMIVANKQKARSLNIKVGVRSHTFGNIANPNSPFYNELKTLIQNCDFILCNLYPALNTATPIEGVNGVAQAFNTIKTAVAAIKPQCEVMIGETGWSSQGISFNNTANNVQNLLAYYKAIDKWAFEQKVTTYLFEAFDEPWKSNQNAQVPPENPWSGPNGAEGHYGLWYLNDQGKYTEKRA</sequence>
<dbReference type="InterPro" id="IPR000490">
    <property type="entry name" value="Glyco_hydro_17"/>
</dbReference>
<keyword evidence="12" id="KW-0624">Polysaccharide degradation</keyword>
<evidence type="ECO:0000256" key="2">
    <source>
        <dbReference type="ARBA" id="ARBA00004236"/>
    </source>
</evidence>
<keyword evidence="9" id="KW-0325">Glycoprotein</keyword>